<sequence length="237" mass="25668">MTAAGTVRGVTDSKVIVAIRGDGTSRTAADDLVERCAAAGATRVQVNLSDDAVSGAMRIDELDPPIVAVLSFWARGPGPVLAAVDAAIDGPIAAWEVTARAPLDPDLPADGTRIDALSNVAFLRRPDELDHAEWLRRWLDDHTQVAINTQATFGYVQNIVERPLTEDTPPVAAIVEELFPMAAVSDIHAFYGSGGDQQELERRMTLMLESVSRFGADRHLDVMPTSRYDFDLSRSRT</sequence>
<gene>
    <name evidence="1" type="ORF">GOTRE_060_01230</name>
</gene>
<organism evidence="1 2">
    <name type="scientific">Gordonia terrae NBRC 100016</name>
    <dbReference type="NCBI Taxonomy" id="1089454"/>
    <lineage>
        <taxon>Bacteria</taxon>
        <taxon>Bacillati</taxon>
        <taxon>Actinomycetota</taxon>
        <taxon>Actinomycetes</taxon>
        <taxon>Mycobacteriales</taxon>
        <taxon>Gordoniaceae</taxon>
        <taxon>Gordonia</taxon>
    </lineage>
</organism>
<accession>A0ABQ0HE95</accession>
<evidence type="ECO:0000313" key="1">
    <source>
        <dbReference type="EMBL" id="GAB44214.1"/>
    </source>
</evidence>
<dbReference type="InterPro" id="IPR011008">
    <property type="entry name" value="Dimeric_a/b-barrel"/>
</dbReference>
<dbReference type="EMBL" id="BAFD01000060">
    <property type="protein sequence ID" value="GAB44214.1"/>
    <property type="molecule type" value="Genomic_DNA"/>
</dbReference>
<name>A0ABQ0HE95_9ACTN</name>
<evidence type="ECO:0008006" key="3">
    <source>
        <dbReference type="Google" id="ProtNLM"/>
    </source>
</evidence>
<protein>
    <recommendedName>
        <fullName evidence="3">EthD domain-containing protein</fullName>
    </recommendedName>
</protein>
<dbReference type="Proteomes" id="UP000004881">
    <property type="component" value="Unassembled WGS sequence"/>
</dbReference>
<keyword evidence="2" id="KW-1185">Reference proteome</keyword>
<reference evidence="1 2" key="1">
    <citation type="submission" date="2012-02" db="EMBL/GenBank/DDBJ databases">
        <title>Whole genome shotgun sequence of Gordonia terrae NBRC 100016.</title>
        <authorList>
            <person name="Takarada H."/>
            <person name="Hosoyama A."/>
            <person name="Tsuchikane K."/>
            <person name="Katsumata H."/>
            <person name="Yamazaki S."/>
            <person name="Fujita N."/>
        </authorList>
    </citation>
    <scope>NUCLEOTIDE SEQUENCE [LARGE SCALE GENOMIC DNA]</scope>
    <source>
        <strain evidence="1 2">NBRC 100016</strain>
    </source>
</reference>
<comment type="caution">
    <text evidence="1">The sequence shown here is derived from an EMBL/GenBank/DDBJ whole genome shotgun (WGS) entry which is preliminary data.</text>
</comment>
<proteinExistence type="predicted"/>
<evidence type="ECO:0000313" key="2">
    <source>
        <dbReference type="Proteomes" id="UP000004881"/>
    </source>
</evidence>
<dbReference type="SUPFAM" id="SSF54909">
    <property type="entry name" value="Dimeric alpha+beta barrel"/>
    <property type="match status" value="1"/>
</dbReference>